<dbReference type="EMBL" id="BX294140">
    <property type="protein sequence ID" value="CAD73652.1"/>
    <property type="molecule type" value="Genomic_DNA"/>
</dbReference>
<dbReference type="InParanoid" id="Q7USZ0"/>
<keyword evidence="2" id="KW-1185">Reference proteome</keyword>
<dbReference type="AlphaFoldDB" id="Q7USZ0"/>
<proteinExistence type="predicted"/>
<name>Q7USZ0_RHOBA</name>
<evidence type="ECO:0000313" key="1">
    <source>
        <dbReference type="EMBL" id="CAD73652.1"/>
    </source>
</evidence>
<gene>
    <name evidence="1" type="ordered locus">RB4220</name>
</gene>
<sequence length="128" mass="14272">MLSRIEGATGYPSQSAAQAAFTHLAPEPHQNVAGQIFAFDHGELRVVFQSKLVTMNHRQQIRGRVLWLQLLKRTVALPKSIHQGGITAECTTALVRDLSWMSHRIPISAFNGRICSLVDAPQRPSNRY</sequence>
<dbReference type="EnsemblBacteria" id="CAD73652">
    <property type="protein sequence ID" value="CAD73652"/>
    <property type="gene ID" value="RB4220"/>
</dbReference>
<dbReference type="HOGENOM" id="CLU_1957829_0_0_0"/>
<accession>Q7USZ0</accession>
<organism evidence="1 2">
    <name type="scientific">Rhodopirellula baltica (strain DSM 10527 / NCIMB 13988 / SH1)</name>
    <dbReference type="NCBI Taxonomy" id="243090"/>
    <lineage>
        <taxon>Bacteria</taxon>
        <taxon>Pseudomonadati</taxon>
        <taxon>Planctomycetota</taxon>
        <taxon>Planctomycetia</taxon>
        <taxon>Pirellulales</taxon>
        <taxon>Pirellulaceae</taxon>
        <taxon>Rhodopirellula</taxon>
    </lineage>
</organism>
<dbReference type="Proteomes" id="UP000001025">
    <property type="component" value="Chromosome"/>
</dbReference>
<reference evidence="1 2" key="1">
    <citation type="journal article" date="2003" name="Proc. Natl. Acad. Sci. U.S.A.">
        <title>Complete genome sequence of the marine planctomycete Pirellula sp. strain 1.</title>
        <authorList>
            <person name="Gloeckner F.O."/>
            <person name="Kube M."/>
            <person name="Bauer M."/>
            <person name="Teeling H."/>
            <person name="Lombardot T."/>
            <person name="Ludwig W."/>
            <person name="Gade D."/>
            <person name="Beck A."/>
            <person name="Borzym K."/>
            <person name="Heitmann K."/>
            <person name="Rabus R."/>
            <person name="Schlesner H."/>
            <person name="Amann R."/>
            <person name="Reinhardt R."/>
        </authorList>
    </citation>
    <scope>NUCLEOTIDE SEQUENCE [LARGE SCALE GENOMIC DNA]</scope>
    <source>
        <strain evidence="2">DSM 10527 / NCIMB 13988 / SH1</strain>
    </source>
</reference>
<evidence type="ECO:0000313" key="2">
    <source>
        <dbReference type="Proteomes" id="UP000001025"/>
    </source>
</evidence>
<dbReference type="KEGG" id="rba:RB4220"/>
<protein>
    <submittedName>
        <fullName evidence="1">Uncharacterized protein</fullName>
    </submittedName>
</protein>